<dbReference type="InterPro" id="IPR002575">
    <property type="entry name" value="Aminoglycoside_PTrfase"/>
</dbReference>
<organism evidence="2 3">
    <name type="scientific">Apiospora saccharicola</name>
    <dbReference type="NCBI Taxonomy" id="335842"/>
    <lineage>
        <taxon>Eukaryota</taxon>
        <taxon>Fungi</taxon>
        <taxon>Dikarya</taxon>
        <taxon>Ascomycota</taxon>
        <taxon>Pezizomycotina</taxon>
        <taxon>Sordariomycetes</taxon>
        <taxon>Xylariomycetidae</taxon>
        <taxon>Amphisphaeriales</taxon>
        <taxon>Apiosporaceae</taxon>
        <taxon>Apiospora</taxon>
    </lineage>
</organism>
<reference evidence="2 3" key="1">
    <citation type="submission" date="2023-01" db="EMBL/GenBank/DDBJ databases">
        <title>Analysis of 21 Apiospora genomes using comparative genomics revels a genus with tremendous synthesis potential of carbohydrate active enzymes and secondary metabolites.</title>
        <authorList>
            <person name="Sorensen T."/>
        </authorList>
    </citation>
    <scope>NUCLEOTIDE SEQUENCE [LARGE SCALE GENOMIC DNA]</scope>
    <source>
        <strain evidence="2 3">CBS 83171</strain>
    </source>
</reference>
<dbReference type="EMBL" id="JAQQWM010000003">
    <property type="protein sequence ID" value="KAK8072961.1"/>
    <property type="molecule type" value="Genomic_DNA"/>
</dbReference>
<proteinExistence type="predicted"/>
<name>A0ABR1VNY1_9PEZI</name>
<gene>
    <name evidence="2" type="ORF">PG996_006309</name>
</gene>
<dbReference type="Gene3D" id="3.90.1200.10">
    <property type="match status" value="1"/>
</dbReference>
<dbReference type="Proteomes" id="UP001446871">
    <property type="component" value="Unassembled WGS sequence"/>
</dbReference>
<protein>
    <submittedName>
        <fullName evidence="2">Protein kinase-like domain protein</fullName>
    </submittedName>
</protein>
<evidence type="ECO:0000313" key="3">
    <source>
        <dbReference type="Proteomes" id="UP001446871"/>
    </source>
</evidence>
<sequence length="331" mass="36568">MTSTPSQKLTAWGTVIYTLEGAIQDFFNAFGGSSVTKSDCDAKAAALVGEPLIPVPIQGHFSYTVVAGPNQAQIVQFRAAQSKLDIDILNLAMAVHPDFLPKCTYHGHIGDETSPLHVYVMDKREGLCHFKTRDSSVEGASAFAARQSQTVRDLARFFAGAWKQPQQVAPATAEKMQQDIENDLKRLAENLPDRFQAMVKQVRAGLPNVFALLPFVLNNGELSESSILVDKDDGRITGIVDWADAEMSPFGLSLGGLEALLGHSRKQKFYFDDNAEQLRCEFRRVFEAEVGGTALSDEVKHAIRVARMAGMLLTWCFEYDHDMVRQKTIVL</sequence>
<evidence type="ECO:0000313" key="2">
    <source>
        <dbReference type="EMBL" id="KAK8072961.1"/>
    </source>
</evidence>
<keyword evidence="3" id="KW-1185">Reference proteome</keyword>
<feature type="domain" description="Aminoglycoside phosphotransferase" evidence="1">
    <location>
        <begin position="145"/>
        <end position="250"/>
    </location>
</feature>
<evidence type="ECO:0000259" key="1">
    <source>
        <dbReference type="Pfam" id="PF01636"/>
    </source>
</evidence>
<accession>A0ABR1VNY1</accession>
<comment type="caution">
    <text evidence="2">The sequence shown here is derived from an EMBL/GenBank/DDBJ whole genome shotgun (WGS) entry which is preliminary data.</text>
</comment>
<dbReference type="Pfam" id="PF01636">
    <property type="entry name" value="APH"/>
    <property type="match status" value="1"/>
</dbReference>